<organism evidence="13 14">
    <name type="scientific">Allochromatium humboldtianum</name>
    <dbReference type="NCBI Taxonomy" id="504901"/>
    <lineage>
        <taxon>Bacteria</taxon>
        <taxon>Pseudomonadati</taxon>
        <taxon>Pseudomonadota</taxon>
        <taxon>Gammaproteobacteria</taxon>
        <taxon>Chromatiales</taxon>
        <taxon>Chromatiaceae</taxon>
        <taxon>Allochromatium</taxon>
    </lineage>
</organism>
<dbReference type="InterPro" id="IPR023554">
    <property type="entry name" value="RNA_helicase_ATP-dep_RhlB"/>
</dbReference>
<dbReference type="InterPro" id="IPR001650">
    <property type="entry name" value="Helicase_C-like"/>
</dbReference>
<comment type="function">
    <text evidence="7">DEAD-box RNA helicase involved in RNA degradation. Has RNA-dependent ATPase activity and unwinds double-stranded RNA.</text>
</comment>
<dbReference type="PROSITE" id="PS51195">
    <property type="entry name" value="Q_MOTIF"/>
    <property type="match status" value="1"/>
</dbReference>
<proteinExistence type="inferred from homology"/>
<feature type="compositionally biased region" description="Basic and acidic residues" evidence="9">
    <location>
        <begin position="655"/>
        <end position="664"/>
    </location>
</feature>
<dbReference type="GO" id="GO:0006401">
    <property type="term" value="P:RNA catabolic process"/>
    <property type="evidence" value="ECO:0007669"/>
    <property type="project" value="UniProtKB-UniRule"/>
</dbReference>
<feature type="compositionally biased region" description="Basic and acidic residues" evidence="9">
    <location>
        <begin position="437"/>
        <end position="498"/>
    </location>
</feature>
<keyword evidence="1 7" id="KW-0963">Cytoplasm</keyword>
<dbReference type="InterPro" id="IPR044742">
    <property type="entry name" value="DEAD/DEAH_RhlB"/>
</dbReference>
<feature type="domain" description="DEAD-box RNA helicase Q" evidence="12">
    <location>
        <begin position="9"/>
        <end position="37"/>
    </location>
</feature>
<feature type="region of interest" description="Disordered" evidence="9">
    <location>
        <begin position="77"/>
        <end position="128"/>
    </location>
</feature>
<feature type="compositionally biased region" description="Low complexity" evidence="9">
    <location>
        <begin position="539"/>
        <end position="554"/>
    </location>
</feature>
<evidence type="ECO:0000259" key="10">
    <source>
        <dbReference type="PROSITE" id="PS51192"/>
    </source>
</evidence>
<feature type="domain" description="Helicase ATP-binding" evidence="10">
    <location>
        <begin position="40"/>
        <end position="264"/>
    </location>
</feature>
<evidence type="ECO:0000313" key="14">
    <source>
        <dbReference type="Proteomes" id="UP000592294"/>
    </source>
</evidence>
<dbReference type="PROSITE" id="PS00039">
    <property type="entry name" value="DEAD_ATP_HELICASE"/>
    <property type="match status" value="1"/>
</dbReference>
<dbReference type="Gene3D" id="3.40.50.300">
    <property type="entry name" value="P-loop containing nucleotide triphosphate hydrolases"/>
    <property type="match status" value="2"/>
</dbReference>
<name>A0A850RJ09_9GAMM</name>
<evidence type="ECO:0000256" key="6">
    <source>
        <dbReference type="ARBA" id="ARBA00022884"/>
    </source>
</evidence>
<dbReference type="InterPro" id="IPR011545">
    <property type="entry name" value="DEAD/DEAH_box_helicase_dom"/>
</dbReference>
<dbReference type="InterPro" id="IPR000629">
    <property type="entry name" value="RNA-helicase_DEAD-box_CS"/>
</dbReference>
<dbReference type="GO" id="GO:0005829">
    <property type="term" value="C:cytosol"/>
    <property type="evidence" value="ECO:0007669"/>
    <property type="project" value="TreeGrafter"/>
</dbReference>
<gene>
    <name evidence="7" type="primary">rhlB</name>
    <name evidence="13" type="ORF">HW932_17625</name>
</gene>
<dbReference type="EC" id="3.6.4.13" evidence="7"/>
<keyword evidence="6 7" id="KW-0694">RNA-binding</keyword>
<evidence type="ECO:0000256" key="4">
    <source>
        <dbReference type="ARBA" id="ARBA00022806"/>
    </source>
</evidence>
<keyword evidence="14" id="KW-1185">Reference proteome</keyword>
<dbReference type="RefSeq" id="WP_176977804.1">
    <property type="nucleotide sequence ID" value="NZ_JABZEO010000015.1"/>
</dbReference>
<dbReference type="PROSITE" id="PS51192">
    <property type="entry name" value="HELICASE_ATP_BIND_1"/>
    <property type="match status" value="1"/>
</dbReference>
<dbReference type="AlphaFoldDB" id="A0A850RJ09"/>
<dbReference type="PANTHER" id="PTHR47959:SF10">
    <property type="entry name" value="ATP-DEPENDENT RNA HELICASE RHLB"/>
    <property type="match status" value="1"/>
</dbReference>
<evidence type="ECO:0000256" key="7">
    <source>
        <dbReference type="HAMAP-Rule" id="MF_00661"/>
    </source>
</evidence>
<dbReference type="EMBL" id="JABZEO010000015">
    <property type="protein sequence ID" value="NVZ11082.1"/>
    <property type="molecule type" value="Genomic_DNA"/>
</dbReference>
<feature type="compositionally biased region" description="Basic and acidic residues" evidence="9">
    <location>
        <begin position="619"/>
        <end position="635"/>
    </location>
</feature>
<dbReference type="SMART" id="SM00490">
    <property type="entry name" value="HELICc"/>
    <property type="match status" value="1"/>
</dbReference>
<dbReference type="SUPFAM" id="SSF52540">
    <property type="entry name" value="P-loop containing nucleoside triphosphate hydrolases"/>
    <property type="match status" value="2"/>
</dbReference>
<sequence>MTDTHLTSTRFDSLALDPRILAGLAEAGFTHCTPIQAETLPIALQGQDIAGQAQTGTGKTAAFLVALMQRLLHEPPETVPESAAVSETTPVSADDAPETGSLEPAAALEAESAPEPLPAPTAPARRRRGPRALVLAPTRELAVQIHKDTLSLAKHTGLRSTVVYGGTGYQQQRDELARGVDILIGTPGRLIDYYKQHVFDLKRIEVVVLDEADRMFDLGFIKDIRYLFRQMPPVEQRLGMLFSATLSYRVTELAYEHMNHPRLVKIETEQVTADRVRQVCYMTANEEKIPLLLGLIRGWPDGRIIVFVNTKREADRVWGYLQGNGIDTAVLSGDVPQPKRLKLLRDFTNGTLPVLVGTDVAARGLHIPDVTHVVNYDLPEDPEDYVHRIGRTARAGAAGDAVSFVCETYAFCLLDIEQYIGAKVPVEPVDPARLAEVDPRSRIRPDRADREERRDGRGGRGGRERGEGRGVHGRSSERDGASGRDRRPGRERPERRSEVSTGADETAVSREPFESNAVIETVAVSPETPAVAPAARSEPVAPASTDAPSSAPAPRQDRPVSNTPTRLRTLDESFLDQLVDEWPERTGPELEIPDMPIIRRIKRARGQLEPAALTSPPVKPREPVEKSSAKVRPAEAPRPAGANAELASEAPPAKTDAESAEAKSGKRRRRRRKPTGEGRSVQTETETVSDQAPETVD</sequence>
<dbReference type="InterPro" id="IPR050079">
    <property type="entry name" value="DEAD_box_RNA_helicase"/>
</dbReference>
<reference evidence="13 14" key="1">
    <citation type="submission" date="2020-06" db="EMBL/GenBank/DDBJ databases">
        <title>Whole-genome sequence of Allochromatium humboldtianum DSM 21881, type strain.</title>
        <authorList>
            <person name="Kyndt J.A."/>
            <person name="Meyer T.E."/>
        </authorList>
    </citation>
    <scope>NUCLEOTIDE SEQUENCE [LARGE SCALE GENOMIC DNA]</scope>
    <source>
        <strain evidence="13 14">DSM 21881</strain>
    </source>
</reference>
<evidence type="ECO:0000313" key="13">
    <source>
        <dbReference type="EMBL" id="NVZ11082.1"/>
    </source>
</evidence>
<dbReference type="InterPro" id="IPR014014">
    <property type="entry name" value="RNA_helicase_DEAD_Q_motif"/>
</dbReference>
<accession>A0A850RJ09</accession>
<dbReference type="CDD" id="cd18787">
    <property type="entry name" value="SF2_C_DEAD"/>
    <property type="match status" value="1"/>
</dbReference>
<feature type="compositionally biased region" description="Low complexity" evidence="9">
    <location>
        <begin position="102"/>
        <end position="114"/>
    </location>
</feature>
<dbReference type="GO" id="GO:0016787">
    <property type="term" value="F:hydrolase activity"/>
    <property type="evidence" value="ECO:0007669"/>
    <property type="project" value="UniProtKB-KW"/>
</dbReference>
<feature type="short sequence motif" description="Q motif" evidence="8">
    <location>
        <begin position="9"/>
        <end position="37"/>
    </location>
</feature>
<evidence type="ECO:0000256" key="2">
    <source>
        <dbReference type="ARBA" id="ARBA00022741"/>
    </source>
</evidence>
<comment type="catalytic activity">
    <reaction evidence="7">
        <text>ATP + H2O = ADP + phosphate + H(+)</text>
        <dbReference type="Rhea" id="RHEA:13065"/>
        <dbReference type="ChEBI" id="CHEBI:15377"/>
        <dbReference type="ChEBI" id="CHEBI:15378"/>
        <dbReference type="ChEBI" id="CHEBI:30616"/>
        <dbReference type="ChEBI" id="CHEBI:43474"/>
        <dbReference type="ChEBI" id="CHEBI:456216"/>
        <dbReference type="EC" id="3.6.4.13"/>
    </reaction>
</comment>
<dbReference type="PROSITE" id="PS51194">
    <property type="entry name" value="HELICASE_CTER"/>
    <property type="match status" value="1"/>
</dbReference>
<dbReference type="CDD" id="cd00268">
    <property type="entry name" value="DEADc"/>
    <property type="match status" value="1"/>
</dbReference>
<dbReference type="GO" id="GO:0005524">
    <property type="term" value="F:ATP binding"/>
    <property type="evidence" value="ECO:0007669"/>
    <property type="project" value="UniProtKB-UniRule"/>
</dbReference>
<dbReference type="Proteomes" id="UP000592294">
    <property type="component" value="Unassembled WGS sequence"/>
</dbReference>
<comment type="subunit">
    <text evidence="7">Component of the RNA degradosome, which is a multiprotein complex involved in RNA processing and mRNA degradation.</text>
</comment>
<dbReference type="InterPro" id="IPR014001">
    <property type="entry name" value="Helicase_ATP-bd"/>
</dbReference>
<comment type="similarity">
    <text evidence="7">Belongs to the DEAD box helicase family. RhlB subfamily.</text>
</comment>
<dbReference type="PANTHER" id="PTHR47959">
    <property type="entry name" value="ATP-DEPENDENT RNA HELICASE RHLE-RELATED"/>
    <property type="match status" value="1"/>
</dbReference>
<dbReference type="HAMAP" id="MF_00661">
    <property type="entry name" value="DEAD_helicase_RhlB"/>
    <property type="match status" value="1"/>
</dbReference>
<evidence type="ECO:0000256" key="8">
    <source>
        <dbReference type="PROSITE-ProRule" id="PRU00552"/>
    </source>
</evidence>
<dbReference type="GO" id="GO:0003724">
    <property type="term" value="F:RNA helicase activity"/>
    <property type="evidence" value="ECO:0007669"/>
    <property type="project" value="UniProtKB-UniRule"/>
</dbReference>
<keyword evidence="2 7" id="KW-0547">Nucleotide-binding</keyword>
<feature type="domain" description="Helicase C-terminal" evidence="11">
    <location>
        <begin position="275"/>
        <end position="435"/>
    </location>
</feature>
<protein>
    <recommendedName>
        <fullName evidence="7">ATP-dependent RNA helicase RhlB</fullName>
        <ecNumber evidence="7">3.6.4.13</ecNumber>
    </recommendedName>
</protein>
<evidence type="ECO:0000256" key="9">
    <source>
        <dbReference type="SAM" id="MobiDB-lite"/>
    </source>
</evidence>
<keyword evidence="4 7" id="KW-0347">Helicase</keyword>
<evidence type="ECO:0000259" key="11">
    <source>
        <dbReference type="PROSITE" id="PS51194"/>
    </source>
</evidence>
<dbReference type="SMART" id="SM00487">
    <property type="entry name" value="DEXDc"/>
    <property type="match status" value="1"/>
</dbReference>
<dbReference type="Pfam" id="PF00270">
    <property type="entry name" value="DEAD"/>
    <property type="match status" value="1"/>
</dbReference>
<feature type="region of interest" description="Disordered" evidence="9">
    <location>
        <begin position="529"/>
        <end position="571"/>
    </location>
</feature>
<evidence type="ECO:0000256" key="3">
    <source>
        <dbReference type="ARBA" id="ARBA00022801"/>
    </source>
</evidence>
<feature type="region of interest" description="Disordered" evidence="9">
    <location>
        <begin position="437"/>
        <end position="514"/>
    </location>
</feature>
<comment type="subcellular location">
    <subcellularLocation>
        <location evidence="7">Cytoplasm</location>
    </subcellularLocation>
</comment>
<keyword evidence="3 7" id="KW-0378">Hydrolase</keyword>
<evidence type="ECO:0000256" key="5">
    <source>
        <dbReference type="ARBA" id="ARBA00022840"/>
    </source>
</evidence>
<evidence type="ECO:0000259" key="12">
    <source>
        <dbReference type="PROSITE" id="PS51195"/>
    </source>
</evidence>
<keyword evidence="5 7" id="KW-0067">ATP-binding</keyword>
<dbReference type="InterPro" id="IPR027417">
    <property type="entry name" value="P-loop_NTPase"/>
</dbReference>
<comment type="caution">
    <text evidence="13">The sequence shown here is derived from an EMBL/GenBank/DDBJ whole genome shotgun (WGS) entry which is preliminary data.</text>
</comment>
<evidence type="ECO:0000256" key="1">
    <source>
        <dbReference type="ARBA" id="ARBA00022490"/>
    </source>
</evidence>
<feature type="region of interest" description="Disordered" evidence="9">
    <location>
        <begin position="608"/>
        <end position="697"/>
    </location>
</feature>
<feature type="compositionally biased region" description="Polar residues" evidence="9">
    <location>
        <begin position="680"/>
        <end position="697"/>
    </location>
</feature>
<dbReference type="Pfam" id="PF00271">
    <property type="entry name" value="Helicase_C"/>
    <property type="match status" value="1"/>
</dbReference>
<dbReference type="GO" id="GO:0003723">
    <property type="term" value="F:RNA binding"/>
    <property type="evidence" value="ECO:0007669"/>
    <property type="project" value="UniProtKB-UniRule"/>
</dbReference>